<dbReference type="PANTHER" id="PTHR34653:SF1">
    <property type="entry name" value="FLAGELLAR HOOK-BASAL BODY COMPLEX PROTEIN FLIE"/>
    <property type="match status" value="1"/>
</dbReference>
<protein>
    <submittedName>
        <fullName evidence="5">Flagellar hook-basal body protein FliE</fullName>
    </submittedName>
</protein>
<keyword evidence="5" id="KW-0969">Cilium</keyword>
<evidence type="ECO:0000256" key="4">
    <source>
        <dbReference type="SAM" id="MobiDB-lite"/>
    </source>
</evidence>
<dbReference type="KEGG" id="svp:Pan189_34640"/>
<proteinExistence type="inferred from homology"/>
<dbReference type="GO" id="GO:0003774">
    <property type="term" value="F:cytoskeletal motor activity"/>
    <property type="evidence" value="ECO:0007669"/>
    <property type="project" value="InterPro"/>
</dbReference>
<evidence type="ECO:0000256" key="1">
    <source>
        <dbReference type="ARBA" id="ARBA00004117"/>
    </source>
</evidence>
<evidence type="ECO:0000256" key="3">
    <source>
        <dbReference type="ARBA" id="ARBA00023143"/>
    </source>
</evidence>
<dbReference type="Proteomes" id="UP000317318">
    <property type="component" value="Chromosome"/>
</dbReference>
<organism evidence="5 6">
    <name type="scientific">Stratiformator vulcanicus</name>
    <dbReference type="NCBI Taxonomy" id="2527980"/>
    <lineage>
        <taxon>Bacteria</taxon>
        <taxon>Pseudomonadati</taxon>
        <taxon>Planctomycetota</taxon>
        <taxon>Planctomycetia</taxon>
        <taxon>Planctomycetales</taxon>
        <taxon>Planctomycetaceae</taxon>
        <taxon>Stratiformator</taxon>
    </lineage>
</organism>
<dbReference type="GO" id="GO:0005198">
    <property type="term" value="F:structural molecule activity"/>
    <property type="evidence" value="ECO:0007669"/>
    <property type="project" value="InterPro"/>
</dbReference>
<evidence type="ECO:0000313" key="6">
    <source>
        <dbReference type="Proteomes" id="UP000317318"/>
    </source>
</evidence>
<evidence type="ECO:0000256" key="2">
    <source>
        <dbReference type="ARBA" id="ARBA00009272"/>
    </source>
</evidence>
<dbReference type="RefSeq" id="WP_310820670.1">
    <property type="nucleotide sequence ID" value="NZ_CP036268.1"/>
</dbReference>
<comment type="subcellular location">
    <subcellularLocation>
        <location evidence="1">Bacterial flagellum basal body</location>
    </subcellularLocation>
</comment>
<keyword evidence="3" id="KW-0975">Bacterial flagellum</keyword>
<dbReference type="EMBL" id="CP036268">
    <property type="protein sequence ID" value="QDT39062.1"/>
    <property type="molecule type" value="Genomic_DNA"/>
</dbReference>
<gene>
    <name evidence="5" type="ORF">Pan189_34640</name>
</gene>
<name>A0A517R5B9_9PLAN</name>
<dbReference type="AlphaFoldDB" id="A0A517R5B9"/>
<sequence length="114" mass="12072">MNPISALSGTISGGNVPSIGLPMTPADGPAGLTPAIGRPADSPGFDKMLYEAVQQIDGMHHTADQAMKVHLAGGDVTQVEALTAFRKADLATRMMLQVRNKLVDAFNEVKQLRM</sequence>
<dbReference type="Pfam" id="PF02049">
    <property type="entry name" value="FliE"/>
    <property type="match status" value="1"/>
</dbReference>
<dbReference type="InterPro" id="IPR001624">
    <property type="entry name" value="FliE"/>
</dbReference>
<evidence type="ECO:0000313" key="5">
    <source>
        <dbReference type="EMBL" id="QDT39062.1"/>
    </source>
</evidence>
<keyword evidence="5" id="KW-0282">Flagellum</keyword>
<comment type="similarity">
    <text evidence="2">Belongs to the FliE family.</text>
</comment>
<accession>A0A517R5B9</accession>
<dbReference type="GO" id="GO:0071973">
    <property type="term" value="P:bacterial-type flagellum-dependent cell motility"/>
    <property type="evidence" value="ECO:0007669"/>
    <property type="project" value="InterPro"/>
</dbReference>
<reference evidence="5 6" key="1">
    <citation type="submission" date="2019-02" db="EMBL/GenBank/DDBJ databases">
        <title>Deep-cultivation of Planctomycetes and their phenomic and genomic characterization uncovers novel biology.</title>
        <authorList>
            <person name="Wiegand S."/>
            <person name="Jogler M."/>
            <person name="Boedeker C."/>
            <person name="Pinto D."/>
            <person name="Vollmers J."/>
            <person name="Rivas-Marin E."/>
            <person name="Kohn T."/>
            <person name="Peeters S.H."/>
            <person name="Heuer A."/>
            <person name="Rast P."/>
            <person name="Oberbeckmann S."/>
            <person name="Bunk B."/>
            <person name="Jeske O."/>
            <person name="Meyerdierks A."/>
            <person name="Storesund J.E."/>
            <person name="Kallscheuer N."/>
            <person name="Luecker S."/>
            <person name="Lage O.M."/>
            <person name="Pohl T."/>
            <person name="Merkel B.J."/>
            <person name="Hornburger P."/>
            <person name="Mueller R.-W."/>
            <person name="Bruemmer F."/>
            <person name="Labrenz M."/>
            <person name="Spormann A.M."/>
            <person name="Op den Camp H."/>
            <person name="Overmann J."/>
            <person name="Amann R."/>
            <person name="Jetten M.S.M."/>
            <person name="Mascher T."/>
            <person name="Medema M.H."/>
            <person name="Devos D.P."/>
            <person name="Kaster A.-K."/>
            <person name="Ovreas L."/>
            <person name="Rohde M."/>
            <person name="Galperin M.Y."/>
            <person name="Jogler C."/>
        </authorList>
    </citation>
    <scope>NUCLEOTIDE SEQUENCE [LARGE SCALE GENOMIC DNA]</scope>
    <source>
        <strain evidence="5 6">Pan189</strain>
    </source>
</reference>
<feature type="region of interest" description="Disordered" evidence="4">
    <location>
        <begin position="15"/>
        <end position="39"/>
    </location>
</feature>
<dbReference type="PANTHER" id="PTHR34653">
    <property type="match status" value="1"/>
</dbReference>
<dbReference type="GO" id="GO:0009425">
    <property type="term" value="C:bacterial-type flagellum basal body"/>
    <property type="evidence" value="ECO:0007669"/>
    <property type="project" value="UniProtKB-SubCell"/>
</dbReference>
<keyword evidence="5" id="KW-0966">Cell projection</keyword>
<keyword evidence="6" id="KW-1185">Reference proteome</keyword>